<name>A0A4P9JLA8_9SPIT</name>
<organism evidence="2">
    <name type="scientific">Pseudourostyla cristata</name>
    <dbReference type="NCBI Taxonomy" id="293816"/>
    <lineage>
        <taxon>Eukaryota</taxon>
        <taxon>Sar</taxon>
        <taxon>Alveolata</taxon>
        <taxon>Ciliophora</taxon>
        <taxon>Intramacronucleata</taxon>
        <taxon>Spirotrichea</taxon>
        <taxon>Stichotrichia</taxon>
        <taxon>Urostylida</taxon>
        <taxon>Pseudourostylidae</taxon>
        <taxon>Pseudourostyla</taxon>
    </lineage>
</organism>
<reference evidence="2" key="1">
    <citation type="journal article" date="2019" name="Mitochondrial DNA Part B Resour">
        <title>The mitochondrial genome of the ciliate Pseudourostyla cristata (Ciliophora, Urostylida).</title>
        <authorList>
            <person name="Park K.-M."/>
            <person name="Min G.-S."/>
            <person name="Kim S."/>
        </authorList>
    </citation>
    <scope>NUCLEOTIDE SEQUENCE</scope>
</reference>
<evidence type="ECO:0000313" key="2">
    <source>
        <dbReference type="EMBL" id="QCU82621.1"/>
    </source>
</evidence>
<sequence length="942" mass="116595">MTTIVIIDSKSFFIWLTYYKYLIYLNLYNQNILNLNYFKNLTIFYYLNSLLFIKNNYNKLKKRTIYLSKINYFKKLNYLTKLNYIFFKNYKFLKKIKKNQLFLFYKLKNKKILTNKSFFPVIYMHFKFINYTRNVLFSKRAFLIENFIPSTAISFKKTPWTLKLNSKFKTKTRRLFKLKWKKLQTKINNVYYYKKLYYYNFFYFKKIKLTYYDYLTQIKIYKSKFNVNDLYKLVTLKPYAFLNNYKKFNKNLNTHWSQFNYNKFVILNKKFYTFNRKNIIRTLTYQNVNITSLNKMFFIKKKSLLNSLFYYTCFLNPSITLLKNSAKVNELRIKNHKNLIIKKARKLKFIDSFFYVNNNLTRNVLYKKKKKLRKYNFYMYYLYTHNVYKILQLIRYVNFYRTIRLTNRIRKLTYHVKNWNLYFLKTKNINKIRSILTLKHKNFTYLVVNKFKKYILNDFWKTKIKIKRNRMRFNFKKFKTNNTISKTLMTDIYRNLHSIRVNSIKYKKFLPSNTKLNRFVKNYKIYDWLFEFKNIQIYNKFKKYNKYTNINNRKYSYFLYNTNFHFFKINNQLNKSPIFKYIKFYTNHSNTFLLNLFGFLYISKKLNFNANINNIRKQVYSFAEQYDLQKRIIKNFFKTTSIKNIYSIYNLNQKIIPNVRSNLTKVETLNSNLNINSNSWFDVDNFTTFQLKSLLSLPTRMYYENIIGKNKNYKFLNFPHETSNMLNFTIKKIKFKPGYIRIWKTARMVLQQIMRTKFRYQHRLTTFLSRHVNFIKHKLMLLFEMNLINILIQSKILNNKNFVLEFINSKLIFINGVECTNAYFQLYINDFIQLIVHLKYYIIFKLILNYSIRLKLKSKIRILRKLKQFKIGVEKQKSNFFINWNQYELNTNNDVTKYLEIDLFTLSIFIIYEPFLVDDFNNYTFYNQKYSIMNLYNWKYIN</sequence>
<gene>
    <name evidence="2" type="primary">rps4</name>
</gene>
<dbReference type="GO" id="GO:0005840">
    <property type="term" value="C:ribosome"/>
    <property type="evidence" value="ECO:0007669"/>
    <property type="project" value="UniProtKB-KW"/>
</dbReference>
<dbReference type="AlphaFoldDB" id="A0A4P9JLA8"/>
<keyword evidence="2" id="KW-0689">Ribosomal protein</keyword>
<accession>A0A4P9JLA8</accession>
<keyword evidence="2" id="KW-0687">Ribonucleoprotein</keyword>
<keyword evidence="2" id="KW-0496">Mitochondrion</keyword>
<dbReference type="PROSITE" id="PS50889">
    <property type="entry name" value="S4"/>
    <property type="match status" value="1"/>
</dbReference>
<proteinExistence type="predicted"/>
<dbReference type="GO" id="GO:0003723">
    <property type="term" value="F:RNA binding"/>
    <property type="evidence" value="ECO:0007669"/>
    <property type="project" value="UniProtKB-KW"/>
</dbReference>
<protein>
    <submittedName>
        <fullName evidence="2">Ribosomal protein S4</fullName>
    </submittedName>
</protein>
<geneLocation type="mitochondrion" evidence="2"/>
<evidence type="ECO:0000256" key="1">
    <source>
        <dbReference type="PROSITE-ProRule" id="PRU00182"/>
    </source>
</evidence>
<keyword evidence="1" id="KW-0694">RNA-binding</keyword>
<dbReference type="EMBL" id="MH888186">
    <property type="protein sequence ID" value="QCU82621.1"/>
    <property type="molecule type" value="Genomic_DNA"/>
</dbReference>